<dbReference type="GO" id="GO:0005737">
    <property type="term" value="C:cytoplasm"/>
    <property type="evidence" value="ECO:0007669"/>
    <property type="project" value="UniProtKB-SubCell"/>
</dbReference>
<comment type="subcellular location">
    <subcellularLocation>
        <location evidence="1 5">Cytoplasm</location>
    </subcellularLocation>
</comment>
<gene>
    <name evidence="5" type="primary">recX</name>
    <name evidence="10" type="ORF">D0433_02885</name>
</gene>
<proteinExistence type="inferred from homology"/>
<dbReference type="InterPro" id="IPR003783">
    <property type="entry name" value="Regulatory_RecX"/>
</dbReference>
<dbReference type="InterPro" id="IPR036388">
    <property type="entry name" value="WH-like_DNA-bd_sf"/>
</dbReference>
<keyword evidence="4 5" id="KW-0963">Cytoplasm</keyword>
<reference evidence="10 11" key="1">
    <citation type="journal article" date="2011" name="ISME J.">
        <title>Community ecology of hot spring cyanobacterial mats: predominant populations and their functional potential.</title>
        <authorList>
            <person name="Klatt C.G."/>
            <person name="Wood J.M."/>
            <person name="Rusch D.B."/>
            <person name="Bateson M.M."/>
            <person name="Hamamura N."/>
            <person name="Heidelberg J.F."/>
            <person name="Grossman A.R."/>
            <person name="Bhaya D."/>
            <person name="Cohan F.M."/>
            <person name="Kuhl M."/>
            <person name="Bryant D.A."/>
            <person name="Ward D.M."/>
        </authorList>
    </citation>
    <scope>NUCLEOTIDE SEQUENCE [LARGE SCALE GENOMIC DNA]</scope>
    <source>
        <strain evidence="10">OS</strain>
    </source>
</reference>
<evidence type="ECO:0000313" key="10">
    <source>
        <dbReference type="EMBL" id="RFM25001.1"/>
    </source>
</evidence>
<comment type="caution">
    <text evidence="10">The sequence shown here is derived from an EMBL/GenBank/DDBJ whole genome shotgun (WGS) entry which is preliminary data.</text>
</comment>
<evidence type="ECO:0000259" key="9">
    <source>
        <dbReference type="Pfam" id="PF21982"/>
    </source>
</evidence>
<accession>A0A395M2V1</accession>
<keyword evidence="6" id="KW-0175">Coiled coil</keyword>
<dbReference type="HAMAP" id="MF_01114">
    <property type="entry name" value="RecX"/>
    <property type="match status" value="1"/>
</dbReference>
<comment type="function">
    <text evidence="5">Modulates RecA activity.</text>
</comment>
<evidence type="ECO:0000256" key="4">
    <source>
        <dbReference type="ARBA" id="ARBA00022490"/>
    </source>
</evidence>
<evidence type="ECO:0000256" key="5">
    <source>
        <dbReference type="HAMAP-Rule" id="MF_01114"/>
    </source>
</evidence>
<dbReference type="PANTHER" id="PTHR33602">
    <property type="entry name" value="REGULATORY PROTEIN RECX FAMILY PROTEIN"/>
    <property type="match status" value="1"/>
</dbReference>
<evidence type="ECO:0000256" key="3">
    <source>
        <dbReference type="ARBA" id="ARBA00018111"/>
    </source>
</evidence>
<dbReference type="Pfam" id="PF21981">
    <property type="entry name" value="RecX_HTH3"/>
    <property type="match status" value="1"/>
</dbReference>
<dbReference type="PANTHER" id="PTHR33602:SF1">
    <property type="entry name" value="REGULATORY PROTEIN RECX FAMILY PROTEIN"/>
    <property type="match status" value="1"/>
</dbReference>
<evidence type="ECO:0000256" key="1">
    <source>
        <dbReference type="ARBA" id="ARBA00004496"/>
    </source>
</evidence>
<feature type="domain" description="RecX third three-helical" evidence="8">
    <location>
        <begin position="156"/>
        <end position="198"/>
    </location>
</feature>
<evidence type="ECO:0000256" key="6">
    <source>
        <dbReference type="SAM" id="Coils"/>
    </source>
</evidence>
<evidence type="ECO:0000259" key="7">
    <source>
        <dbReference type="Pfam" id="PF02631"/>
    </source>
</evidence>
<evidence type="ECO:0000313" key="11">
    <source>
        <dbReference type="Proteomes" id="UP000266389"/>
    </source>
</evidence>
<evidence type="ECO:0000259" key="8">
    <source>
        <dbReference type="Pfam" id="PF21981"/>
    </source>
</evidence>
<dbReference type="AlphaFoldDB" id="A0A395M2V1"/>
<dbReference type="InterPro" id="IPR053925">
    <property type="entry name" value="RecX_HTH_3rd"/>
</dbReference>
<evidence type="ECO:0000256" key="2">
    <source>
        <dbReference type="ARBA" id="ARBA00009695"/>
    </source>
</evidence>
<feature type="domain" description="RecX first three-helical" evidence="9">
    <location>
        <begin position="61"/>
        <end position="100"/>
    </location>
</feature>
<comment type="similarity">
    <text evidence="2 5">Belongs to the RecX family.</text>
</comment>
<dbReference type="InterPro" id="IPR053926">
    <property type="entry name" value="RecX_HTH_1st"/>
</dbReference>
<protein>
    <recommendedName>
        <fullName evidence="3 5">Regulatory protein RecX</fullName>
    </recommendedName>
</protein>
<sequence length="206" mass="23886">MRITAIEPQKHRKDRVSIFVDDEFAFGLSLDALATLNLKKGDSLTEEQLAQWRNTAIYDEAKTAAFTMLARRIHSEKEVREKLRKKKFPPETIEQVIARLYEMNLLNDAHFAGALVRDKLKRTPIGKSALKSKLLQKGIAKETIDEVLNETDLNSEELCMKAAEKKLKTLAKESDQHKRKQKLSQFLMRRGFDWETIRTTFRILNI</sequence>
<name>A0A395M2V1_9BACT</name>
<dbReference type="Pfam" id="PF02631">
    <property type="entry name" value="RecX_HTH2"/>
    <property type="match status" value="1"/>
</dbReference>
<dbReference type="Gene3D" id="1.10.10.10">
    <property type="entry name" value="Winged helix-like DNA-binding domain superfamily/Winged helix DNA-binding domain"/>
    <property type="match status" value="3"/>
</dbReference>
<dbReference type="InterPro" id="IPR053924">
    <property type="entry name" value="RecX_HTH_2nd"/>
</dbReference>
<dbReference type="Proteomes" id="UP000266389">
    <property type="component" value="Unassembled WGS sequence"/>
</dbReference>
<feature type="coiled-coil region" evidence="6">
    <location>
        <begin position="153"/>
        <end position="180"/>
    </location>
</feature>
<dbReference type="Pfam" id="PF21982">
    <property type="entry name" value="RecX_HTH1"/>
    <property type="match status" value="1"/>
</dbReference>
<feature type="domain" description="RecX second three-helical" evidence="7">
    <location>
        <begin position="107"/>
        <end position="148"/>
    </location>
</feature>
<dbReference type="GO" id="GO:0006282">
    <property type="term" value="P:regulation of DNA repair"/>
    <property type="evidence" value="ECO:0007669"/>
    <property type="project" value="UniProtKB-UniRule"/>
</dbReference>
<organism evidence="10 11">
    <name type="scientific">Candidatus Thermochlorobacter aerophilus</name>
    <dbReference type="NCBI Taxonomy" id="1868324"/>
    <lineage>
        <taxon>Bacteria</taxon>
        <taxon>Pseudomonadati</taxon>
        <taxon>Chlorobiota</taxon>
        <taxon>Chlorobiia</taxon>
        <taxon>Chlorobiales</taxon>
        <taxon>Candidatus Thermochlorobacteriaceae</taxon>
        <taxon>Candidatus Thermochlorobacter</taxon>
    </lineage>
</organism>
<dbReference type="EMBL" id="PHFL01000011">
    <property type="protein sequence ID" value="RFM25001.1"/>
    <property type="molecule type" value="Genomic_DNA"/>
</dbReference>